<proteinExistence type="predicted"/>
<name>A0A0D6JQE0_9EURY</name>
<protein>
    <submittedName>
        <fullName evidence="1">Uncharacterized protein</fullName>
    </submittedName>
</protein>
<organism evidence="1 2">
    <name type="scientific">Haloferax massiliensis</name>
    <dbReference type="NCBI Taxonomy" id="1476858"/>
    <lineage>
        <taxon>Archaea</taxon>
        <taxon>Methanobacteriati</taxon>
        <taxon>Methanobacteriota</taxon>
        <taxon>Stenosarchaea group</taxon>
        <taxon>Halobacteria</taxon>
        <taxon>Halobacteriales</taxon>
        <taxon>Haloferacaceae</taxon>
        <taxon>Haloferax</taxon>
    </lineage>
</organism>
<evidence type="ECO:0000313" key="1">
    <source>
        <dbReference type="EMBL" id="CQR50074.1"/>
    </source>
</evidence>
<sequence length="32" mass="4122">MFILTRVIWFNDTIRECEWTIFSKWSFKFYNV</sequence>
<dbReference type="Proteomes" id="UP000198902">
    <property type="component" value="Unassembled WGS sequence"/>
</dbReference>
<accession>A0A0D6JQE0</accession>
<gene>
    <name evidence="1" type="ORF">BN996_01551</name>
</gene>
<dbReference type="EMBL" id="CSTE01000002">
    <property type="protein sequence ID" value="CQR50074.1"/>
    <property type="molecule type" value="Genomic_DNA"/>
</dbReference>
<evidence type="ECO:0000313" key="2">
    <source>
        <dbReference type="Proteomes" id="UP000198902"/>
    </source>
</evidence>
<keyword evidence="2" id="KW-1185">Reference proteome</keyword>
<reference evidence="2" key="1">
    <citation type="submission" date="2015-03" db="EMBL/GenBank/DDBJ databases">
        <authorList>
            <person name="Urmite Genomes"/>
        </authorList>
    </citation>
    <scope>NUCLEOTIDE SEQUENCE [LARGE SCALE GENOMIC DNA]</scope>
    <source>
        <strain evidence="2">Arc-Hr</strain>
    </source>
</reference>
<dbReference type="AlphaFoldDB" id="A0A0D6JQE0"/>